<dbReference type="AlphaFoldDB" id="A0A0A9F2W5"/>
<name>A0A0A9F2W5_ARUDO</name>
<accession>A0A0A9F2W5</accession>
<reference evidence="1" key="1">
    <citation type="submission" date="2014-09" db="EMBL/GenBank/DDBJ databases">
        <authorList>
            <person name="Magalhaes I.L.F."/>
            <person name="Oliveira U."/>
            <person name="Santos F.R."/>
            <person name="Vidigal T.H.D.A."/>
            <person name="Brescovit A.D."/>
            <person name="Santos A.J."/>
        </authorList>
    </citation>
    <scope>NUCLEOTIDE SEQUENCE</scope>
    <source>
        <tissue evidence="1">Shoot tissue taken approximately 20 cm above the soil surface</tissue>
    </source>
</reference>
<sequence>MTGSTSCHITISVHHSARPANSIVSLFVSTVLMDHRPTQTWSTTPVGLFHHTVAP</sequence>
<dbReference type="EMBL" id="GBRH01191239">
    <property type="protein sequence ID" value="JAE06657.1"/>
    <property type="molecule type" value="Transcribed_RNA"/>
</dbReference>
<protein>
    <submittedName>
        <fullName evidence="1">Uncharacterized protein</fullName>
    </submittedName>
</protein>
<evidence type="ECO:0000313" key="1">
    <source>
        <dbReference type="EMBL" id="JAE06657.1"/>
    </source>
</evidence>
<organism evidence="1">
    <name type="scientific">Arundo donax</name>
    <name type="common">Giant reed</name>
    <name type="synonym">Donax arundinaceus</name>
    <dbReference type="NCBI Taxonomy" id="35708"/>
    <lineage>
        <taxon>Eukaryota</taxon>
        <taxon>Viridiplantae</taxon>
        <taxon>Streptophyta</taxon>
        <taxon>Embryophyta</taxon>
        <taxon>Tracheophyta</taxon>
        <taxon>Spermatophyta</taxon>
        <taxon>Magnoliopsida</taxon>
        <taxon>Liliopsida</taxon>
        <taxon>Poales</taxon>
        <taxon>Poaceae</taxon>
        <taxon>PACMAD clade</taxon>
        <taxon>Arundinoideae</taxon>
        <taxon>Arundineae</taxon>
        <taxon>Arundo</taxon>
    </lineage>
</organism>
<proteinExistence type="predicted"/>
<reference evidence="1" key="2">
    <citation type="journal article" date="2015" name="Data Brief">
        <title>Shoot transcriptome of the giant reed, Arundo donax.</title>
        <authorList>
            <person name="Barrero R.A."/>
            <person name="Guerrero F.D."/>
            <person name="Moolhuijzen P."/>
            <person name="Goolsby J.A."/>
            <person name="Tidwell J."/>
            <person name="Bellgard S.E."/>
            <person name="Bellgard M.I."/>
        </authorList>
    </citation>
    <scope>NUCLEOTIDE SEQUENCE</scope>
    <source>
        <tissue evidence="1">Shoot tissue taken approximately 20 cm above the soil surface</tissue>
    </source>
</reference>